<dbReference type="Gene3D" id="2.130.10.10">
    <property type="entry name" value="YVTN repeat-like/Quinoprotein amine dehydrogenase"/>
    <property type="match status" value="1"/>
</dbReference>
<proteinExistence type="inferred from homology"/>
<name>A0A2Z4ACV2_9BACT</name>
<evidence type="ECO:0000256" key="1">
    <source>
        <dbReference type="ARBA" id="ARBA00005564"/>
    </source>
</evidence>
<evidence type="ECO:0000256" key="2">
    <source>
        <dbReference type="ARBA" id="ARBA00022526"/>
    </source>
</evidence>
<dbReference type="InterPro" id="IPR050282">
    <property type="entry name" value="Cycloisomerase_2"/>
</dbReference>
<dbReference type="InterPro" id="IPR019405">
    <property type="entry name" value="Lactonase_7-beta_prop"/>
</dbReference>
<dbReference type="GO" id="GO:0006006">
    <property type="term" value="P:glucose metabolic process"/>
    <property type="evidence" value="ECO:0007669"/>
    <property type="project" value="UniProtKB-KW"/>
</dbReference>
<dbReference type="KEGG" id="mtar:DF168_00966"/>
<dbReference type="FunFam" id="2.130.10.10:FF:000306">
    <property type="entry name" value="3-carboxymuconate cyclase"/>
    <property type="match status" value="1"/>
</dbReference>
<dbReference type="GO" id="GO:0005829">
    <property type="term" value="C:cytosol"/>
    <property type="evidence" value="ECO:0007669"/>
    <property type="project" value="TreeGrafter"/>
</dbReference>
<keyword evidence="2" id="KW-0313">Glucose metabolism</keyword>
<organism evidence="3 4">
    <name type="scientific">Candidatus Moanibacter tarae</name>
    <dbReference type="NCBI Taxonomy" id="2200854"/>
    <lineage>
        <taxon>Bacteria</taxon>
        <taxon>Pseudomonadati</taxon>
        <taxon>Verrucomicrobiota</taxon>
        <taxon>Opitutia</taxon>
        <taxon>Puniceicoccales</taxon>
        <taxon>Puniceicoccales incertae sedis</taxon>
        <taxon>Candidatus Moanibacter</taxon>
    </lineage>
</organism>
<gene>
    <name evidence="3" type="primary">pgl_4</name>
    <name evidence="3" type="ORF">DF168_00966</name>
</gene>
<keyword evidence="2" id="KW-0119">Carbohydrate metabolism</keyword>
<dbReference type="InterPro" id="IPR015943">
    <property type="entry name" value="WD40/YVTN_repeat-like_dom_sf"/>
</dbReference>
<reference evidence="3 4" key="1">
    <citation type="submission" date="2018-06" db="EMBL/GenBank/DDBJ databases">
        <title>Draft Genome Sequence of a Novel Marine Bacterium Related to the Verrucomicrobia.</title>
        <authorList>
            <person name="Vosseberg J."/>
            <person name="Martijn J."/>
            <person name="Ettema T.J.G."/>
        </authorList>
    </citation>
    <scope>NUCLEOTIDE SEQUENCE [LARGE SCALE GENOMIC DNA]</scope>
    <source>
        <strain evidence="3">TARA_B100001123</strain>
    </source>
</reference>
<dbReference type="SUPFAM" id="SSF51004">
    <property type="entry name" value="C-terminal (heme d1) domain of cytochrome cd1-nitrite reductase"/>
    <property type="match status" value="1"/>
</dbReference>
<dbReference type="AlphaFoldDB" id="A0A2Z4ACV2"/>
<dbReference type="PANTHER" id="PTHR30344">
    <property type="entry name" value="6-PHOSPHOGLUCONOLACTONASE-RELATED"/>
    <property type="match status" value="1"/>
</dbReference>
<dbReference type="Pfam" id="PF10282">
    <property type="entry name" value="Lactonase"/>
    <property type="match status" value="1"/>
</dbReference>
<dbReference type="EMBL" id="CP029803">
    <property type="protein sequence ID" value="AWT59771.1"/>
    <property type="molecule type" value="Genomic_DNA"/>
</dbReference>
<protein>
    <submittedName>
        <fullName evidence="3">6-phosphogluconolactonase</fullName>
        <ecNumber evidence="3">3.1.1.31</ecNumber>
    </submittedName>
</protein>
<dbReference type="Proteomes" id="UP000247465">
    <property type="component" value="Chromosome"/>
</dbReference>
<dbReference type="InterPro" id="IPR011048">
    <property type="entry name" value="Haem_d1_sf"/>
</dbReference>
<accession>A0A2Z4ACV2</accession>
<sequence length="364" mass="39172">MSEKTKDTLVYFGTATAGESDGIYRCWLNSDNGELTGVALAANIGNPGFLAIHPSGLYLYSTGEKLEGDERDAGSVNAFSRKLTNGDLQLINRQSSVGAGPCHISIDENGNSLFVANYGGGSAAAFPVMSDGSLGEANSFIQHKGKSGVHPTRQNQSHAHSIFLDPSNRFALVCDLGLDQVLVYRIKPGIARLDPNNPPFARVAGGAGPRHLAFHQNRKWVYVLNEINSTVTVFSFNEEIGSLKEEQSISALPKDTSIESTCAEIILSPDGHFLYASNRGHDSLAIYSVNEENGLLESVGHQSVLGRTPRNFAFDPTGNFVIVANQDTSDVYSFLYDEKSGNLEPTGSRIEIPNPICVRMIASS</sequence>
<evidence type="ECO:0000313" key="3">
    <source>
        <dbReference type="EMBL" id="AWT59771.1"/>
    </source>
</evidence>
<comment type="similarity">
    <text evidence="1">Belongs to the cycloisomerase 2 family.</text>
</comment>
<keyword evidence="3" id="KW-0378">Hydrolase</keyword>
<dbReference type="EC" id="3.1.1.31" evidence="3"/>
<dbReference type="PANTHER" id="PTHR30344:SF1">
    <property type="entry name" value="6-PHOSPHOGLUCONOLACTONASE"/>
    <property type="match status" value="1"/>
</dbReference>
<dbReference type="GO" id="GO:0017057">
    <property type="term" value="F:6-phosphogluconolactonase activity"/>
    <property type="evidence" value="ECO:0007669"/>
    <property type="project" value="UniProtKB-EC"/>
</dbReference>
<evidence type="ECO:0000313" key="4">
    <source>
        <dbReference type="Proteomes" id="UP000247465"/>
    </source>
</evidence>